<name>A0A919UIX9_9ACTN</name>
<proteinExistence type="predicted"/>
<keyword evidence="2" id="KW-1185">Reference proteome</keyword>
<accession>A0A919UIX9</accession>
<comment type="caution">
    <text evidence="1">The sequence shown here is derived from an EMBL/GenBank/DDBJ whole genome shotgun (WGS) entry which is preliminary data.</text>
</comment>
<protein>
    <submittedName>
        <fullName evidence="1">Uncharacterized protein</fullName>
    </submittedName>
</protein>
<evidence type="ECO:0000313" key="2">
    <source>
        <dbReference type="Proteomes" id="UP000660611"/>
    </source>
</evidence>
<gene>
    <name evidence="1" type="ORF">Dsi01nite_112260</name>
</gene>
<organism evidence="1 2">
    <name type="scientific">Dactylosporangium siamense</name>
    <dbReference type="NCBI Taxonomy" id="685454"/>
    <lineage>
        <taxon>Bacteria</taxon>
        <taxon>Bacillati</taxon>
        <taxon>Actinomycetota</taxon>
        <taxon>Actinomycetes</taxon>
        <taxon>Micromonosporales</taxon>
        <taxon>Micromonosporaceae</taxon>
        <taxon>Dactylosporangium</taxon>
    </lineage>
</organism>
<sequence>MTSPTPSDLDELLGRVKAQVVALSAAQERWQKLRQQEWPAELTQIGSLVRQLHSATDELHGTFGRFQ</sequence>
<dbReference type="Proteomes" id="UP000660611">
    <property type="component" value="Unassembled WGS sequence"/>
</dbReference>
<dbReference type="AlphaFoldDB" id="A0A919UIX9"/>
<dbReference type="EMBL" id="BONQ01000218">
    <property type="protein sequence ID" value="GIG53185.1"/>
    <property type="molecule type" value="Genomic_DNA"/>
</dbReference>
<reference evidence="1" key="1">
    <citation type="submission" date="2021-01" db="EMBL/GenBank/DDBJ databases">
        <title>Whole genome shotgun sequence of Dactylosporangium siamense NBRC 106093.</title>
        <authorList>
            <person name="Komaki H."/>
            <person name="Tamura T."/>
        </authorList>
    </citation>
    <scope>NUCLEOTIDE SEQUENCE</scope>
    <source>
        <strain evidence="1">NBRC 106093</strain>
    </source>
</reference>
<evidence type="ECO:0000313" key="1">
    <source>
        <dbReference type="EMBL" id="GIG53185.1"/>
    </source>
</evidence>